<dbReference type="GO" id="GO:0005739">
    <property type="term" value="C:mitochondrion"/>
    <property type="evidence" value="ECO:0007669"/>
    <property type="project" value="TreeGrafter"/>
</dbReference>
<accession>A0A1X2IEV5</accession>
<evidence type="ECO:0000256" key="1">
    <source>
        <dbReference type="ARBA" id="ARBA00038048"/>
    </source>
</evidence>
<keyword evidence="5" id="KW-1185">Reference proteome</keyword>
<dbReference type="Pfam" id="PF03435">
    <property type="entry name" value="Sacchrp_dh_NADP"/>
    <property type="match status" value="1"/>
</dbReference>
<dbReference type="Proteomes" id="UP000193560">
    <property type="component" value="Unassembled WGS sequence"/>
</dbReference>
<comment type="similarity">
    <text evidence="1">Belongs to the saccharopine dehydrogenase family.</text>
</comment>
<dbReference type="GO" id="GO:0009247">
    <property type="term" value="P:glycolipid biosynthetic process"/>
    <property type="evidence" value="ECO:0007669"/>
    <property type="project" value="TreeGrafter"/>
</dbReference>
<dbReference type="GO" id="GO:0005811">
    <property type="term" value="C:lipid droplet"/>
    <property type="evidence" value="ECO:0007669"/>
    <property type="project" value="TreeGrafter"/>
</dbReference>
<keyword evidence="2" id="KW-1133">Transmembrane helix</keyword>
<gene>
    <name evidence="4" type="ORF">BCR42DRAFT_353741</name>
</gene>
<dbReference type="InterPro" id="IPR036291">
    <property type="entry name" value="NAD(P)-bd_dom_sf"/>
</dbReference>
<dbReference type="SUPFAM" id="SSF51735">
    <property type="entry name" value="NAD(P)-binding Rossmann-fold domains"/>
    <property type="match status" value="1"/>
</dbReference>
<dbReference type="AlphaFoldDB" id="A0A1X2IEV5"/>
<keyword evidence="2" id="KW-0812">Transmembrane</keyword>
<evidence type="ECO:0000259" key="3">
    <source>
        <dbReference type="Pfam" id="PF03435"/>
    </source>
</evidence>
<proteinExistence type="inferred from homology"/>
<dbReference type="PANTHER" id="PTHR12286">
    <property type="entry name" value="SACCHAROPINE DEHYDROGENASE-LIKE OXIDOREDUCTASE"/>
    <property type="match status" value="1"/>
</dbReference>
<organism evidence="4 5">
    <name type="scientific">Absidia repens</name>
    <dbReference type="NCBI Taxonomy" id="90262"/>
    <lineage>
        <taxon>Eukaryota</taxon>
        <taxon>Fungi</taxon>
        <taxon>Fungi incertae sedis</taxon>
        <taxon>Mucoromycota</taxon>
        <taxon>Mucoromycotina</taxon>
        <taxon>Mucoromycetes</taxon>
        <taxon>Mucorales</taxon>
        <taxon>Cunninghamellaceae</taxon>
        <taxon>Absidia</taxon>
    </lineage>
</organism>
<dbReference type="EMBL" id="MCGE01000014">
    <property type="protein sequence ID" value="ORZ14525.1"/>
    <property type="molecule type" value="Genomic_DNA"/>
</dbReference>
<comment type="caution">
    <text evidence="4">The sequence shown here is derived from an EMBL/GenBank/DDBJ whole genome shotgun (WGS) entry which is preliminary data.</text>
</comment>
<feature type="domain" description="Saccharopine dehydrogenase NADP binding" evidence="3">
    <location>
        <begin position="9"/>
        <end position="139"/>
    </location>
</feature>
<name>A0A1X2IEV5_9FUNG</name>
<keyword evidence="2" id="KW-0472">Membrane</keyword>
<dbReference type="STRING" id="90262.A0A1X2IEV5"/>
<evidence type="ECO:0000313" key="4">
    <source>
        <dbReference type="EMBL" id="ORZ14525.1"/>
    </source>
</evidence>
<evidence type="ECO:0000256" key="2">
    <source>
        <dbReference type="SAM" id="Phobius"/>
    </source>
</evidence>
<protein>
    <submittedName>
        <fullName evidence="4">Saccharopine dehydrogenase-domain-containing protein</fullName>
    </submittedName>
</protein>
<feature type="transmembrane region" description="Helical" evidence="2">
    <location>
        <begin position="276"/>
        <end position="297"/>
    </location>
</feature>
<dbReference type="Gene3D" id="3.40.50.720">
    <property type="entry name" value="NAD(P)-binding Rossmann-like Domain"/>
    <property type="match status" value="1"/>
</dbReference>
<dbReference type="OrthoDB" id="10268090at2759"/>
<evidence type="ECO:0000313" key="5">
    <source>
        <dbReference type="Proteomes" id="UP000193560"/>
    </source>
</evidence>
<reference evidence="4 5" key="1">
    <citation type="submission" date="2016-07" db="EMBL/GenBank/DDBJ databases">
        <title>Pervasive Adenine N6-methylation of Active Genes in Fungi.</title>
        <authorList>
            <consortium name="DOE Joint Genome Institute"/>
            <person name="Mondo S.J."/>
            <person name="Dannebaum R.O."/>
            <person name="Kuo R.C."/>
            <person name="Labutti K."/>
            <person name="Haridas S."/>
            <person name="Kuo A."/>
            <person name="Salamov A."/>
            <person name="Ahrendt S.R."/>
            <person name="Lipzen A."/>
            <person name="Sullivan W."/>
            <person name="Andreopoulos W.B."/>
            <person name="Clum A."/>
            <person name="Lindquist E."/>
            <person name="Daum C."/>
            <person name="Ramamoorthy G.K."/>
            <person name="Gryganskyi A."/>
            <person name="Culley D."/>
            <person name="Magnuson J.K."/>
            <person name="James T.Y."/>
            <person name="O'Malley M.A."/>
            <person name="Stajich J.E."/>
            <person name="Spatafora J.W."/>
            <person name="Visel A."/>
            <person name="Grigoriev I.V."/>
        </authorList>
    </citation>
    <scope>NUCLEOTIDE SEQUENCE [LARGE SCALE GENOMIC DNA]</scope>
    <source>
        <strain evidence="4 5">NRRL 1336</strain>
    </source>
</reference>
<dbReference type="GO" id="GO:0005886">
    <property type="term" value="C:plasma membrane"/>
    <property type="evidence" value="ECO:0007669"/>
    <property type="project" value="TreeGrafter"/>
</dbReference>
<dbReference type="InterPro" id="IPR005097">
    <property type="entry name" value="Sacchrp_dh_NADP-bd"/>
</dbReference>
<dbReference type="PANTHER" id="PTHR12286:SF5">
    <property type="entry name" value="SACCHAROPINE DEHYDROGENASE-LIKE OXIDOREDUCTASE"/>
    <property type="match status" value="1"/>
</dbReference>
<dbReference type="InterPro" id="IPR051276">
    <property type="entry name" value="Saccharopine_DH-like_oxidrdct"/>
</dbReference>
<sequence length="426" mass="47619">MASRQYDLVVYGATGFTGELICEYIIEQKDKDLKWALAGRNLSKLEKTKQHLTTFDESLKDIDLIIADASNPDSLDAFLCKTKVVIATVGPFINYGTPLVEACLRQKTHYVDITGEYNWIKQLIDKYHDQAQNDNVMIVPACGFDSVPSDLGTFMVVDYLRKQHNLDTAETKLSLVKVNGGVSGGTIQTTVQSLGDRSLSATDNMDPYLLASQRGQDKPYVPCLYRDYDFGGKWQAFFIMSVINEKVVHRSWSLYADRGQSYGKLFKYRESMVMRFLPALLLTSVLLTVMPLASVLLKFDFFRRMAAKILPAGGSGPDREKREQGFFEMHVVANADTEPYDPAVRVRGIVKGFRDPGYGDTCRMVTESALCIVKSLDSLPGKQGGILTPASAFGQVLIERLTHNGEWYLKYPISLVRYSLTSLVGL</sequence>